<dbReference type="RefSeq" id="WP_163967160.1">
    <property type="nucleotide sequence ID" value="NZ_JAAIVB010000069.1"/>
</dbReference>
<dbReference type="EMBL" id="JAAIVB010000069">
    <property type="protein sequence ID" value="NEX63342.1"/>
    <property type="molecule type" value="Genomic_DNA"/>
</dbReference>
<gene>
    <name evidence="1" type="ORF">G3574_19860</name>
</gene>
<proteinExistence type="predicted"/>
<reference evidence="1 2" key="1">
    <citation type="submission" date="2020-02" db="EMBL/GenBank/DDBJ databases">
        <authorList>
            <person name="Kim M.K."/>
        </authorList>
    </citation>
    <scope>NUCLEOTIDE SEQUENCE [LARGE SCALE GENOMIC DNA]</scope>
    <source>
        <strain evidence="1 2">17J57-3</strain>
    </source>
</reference>
<protein>
    <recommendedName>
        <fullName evidence="3">TnsA endonuclease N-terminal domain-containing protein</fullName>
    </recommendedName>
</protein>
<evidence type="ECO:0008006" key="3">
    <source>
        <dbReference type="Google" id="ProtNLM"/>
    </source>
</evidence>
<dbReference type="Proteomes" id="UP000482155">
    <property type="component" value="Unassembled WGS sequence"/>
</dbReference>
<evidence type="ECO:0000313" key="2">
    <source>
        <dbReference type="Proteomes" id="UP000482155"/>
    </source>
</evidence>
<name>A0A6B3SXS5_9BURK</name>
<sequence length="214" mass="24413">MASDLRFPKAITNARPFKSHRYDVHGLKVNRNLSLFNQNPLNTWLQLEADPAVLSYCERPVVIPDTSPKRIVDFWVAFCDREELWLISSDKVASPPEETARTFPAFCTWAESQHLLVREVCPIDHQACAWFLDNWGRIVRMLSANRRYVMPSLLKQVEQCISAPTQLAAILQRFQDEDSVLVQSAVFILIHNGKLRCRDIGTNPLGPTSVLEPV</sequence>
<dbReference type="AlphaFoldDB" id="A0A6B3SXS5"/>
<comment type="caution">
    <text evidence="1">The sequence shown here is derived from an EMBL/GenBank/DDBJ whole genome shotgun (WGS) entry which is preliminary data.</text>
</comment>
<keyword evidence="2" id="KW-1185">Reference proteome</keyword>
<accession>A0A6B3SXS5</accession>
<organism evidence="1 2">
    <name type="scientific">Noviherbaspirillum galbum</name>
    <dbReference type="NCBI Taxonomy" id="2709383"/>
    <lineage>
        <taxon>Bacteria</taxon>
        <taxon>Pseudomonadati</taxon>
        <taxon>Pseudomonadota</taxon>
        <taxon>Betaproteobacteria</taxon>
        <taxon>Burkholderiales</taxon>
        <taxon>Oxalobacteraceae</taxon>
        <taxon>Noviherbaspirillum</taxon>
    </lineage>
</organism>
<evidence type="ECO:0000313" key="1">
    <source>
        <dbReference type="EMBL" id="NEX63342.1"/>
    </source>
</evidence>